<name>A0A9P4Q919_9PEZI</name>
<comment type="caution">
    <text evidence="2">The sequence shown here is derived from an EMBL/GenBank/DDBJ whole genome shotgun (WGS) entry which is preliminary data.</text>
</comment>
<keyword evidence="3" id="KW-1185">Reference proteome</keyword>
<proteinExistence type="predicted"/>
<dbReference type="Proteomes" id="UP000799441">
    <property type="component" value="Unassembled WGS sequence"/>
</dbReference>
<sequence>MPTIRNIFRRQDENARPLVTTEDVQKPIEGVQPVDIRQQKEPVEYKLSEINDSGVFIPPSPVEKKNFWSTNSSRSNTSSNHRSLINEHEQFNISRESFESYRRSFDISARSPIIQPSEFSRPRASLDSSLRTPPRSSASYTRPVPSTKEEDMEDVNLEEPKPQQPQHRKKGLFSRLTDSHEPSSDQRPPSSGSWHHFSGRKRGQSGQGAELGSMLNKEEIIRDQTPKPERQIERTSEQPTANTRTPEIMVEDRSRQQVTVQ</sequence>
<organism evidence="2 3">
    <name type="scientific">Polychaeton citri CBS 116435</name>
    <dbReference type="NCBI Taxonomy" id="1314669"/>
    <lineage>
        <taxon>Eukaryota</taxon>
        <taxon>Fungi</taxon>
        <taxon>Dikarya</taxon>
        <taxon>Ascomycota</taxon>
        <taxon>Pezizomycotina</taxon>
        <taxon>Dothideomycetes</taxon>
        <taxon>Dothideomycetidae</taxon>
        <taxon>Capnodiales</taxon>
        <taxon>Capnodiaceae</taxon>
        <taxon>Polychaeton</taxon>
    </lineage>
</organism>
<dbReference type="AlphaFoldDB" id="A0A9P4Q919"/>
<feature type="region of interest" description="Disordered" evidence="1">
    <location>
        <begin position="116"/>
        <end position="261"/>
    </location>
</feature>
<evidence type="ECO:0000256" key="1">
    <source>
        <dbReference type="SAM" id="MobiDB-lite"/>
    </source>
</evidence>
<gene>
    <name evidence="2" type="ORF">K431DRAFT_221350</name>
</gene>
<accession>A0A9P4Q919</accession>
<feature type="compositionally biased region" description="Polar residues" evidence="1">
    <location>
        <begin position="126"/>
        <end position="140"/>
    </location>
</feature>
<dbReference type="OrthoDB" id="5397330at2759"/>
<feature type="compositionally biased region" description="Basic and acidic residues" evidence="1">
    <location>
        <begin position="216"/>
        <end position="236"/>
    </location>
</feature>
<protein>
    <submittedName>
        <fullName evidence="2">Uncharacterized protein</fullName>
    </submittedName>
</protein>
<dbReference type="EMBL" id="MU003780">
    <property type="protein sequence ID" value="KAF2722837.1"/>
    <property type="molecule type" value="Genomic_DNA"/>
</dbReference>
<evidence type="ECO:0000313" key="2">
    <source>
        <dbReference type="EMBL" id="KAF2722837.1"/>
    </source>
</evidence>
<evidence type="ECO:0000313" key="3">
    <source>
        <dbReference type="Proteomes" id="UP000799441"/>
    </source>
</evidence>
<reference evidence="2" key="1">
    <citation type="journal article" date="2020" name="Stud. Mycol.">
        <title>101 Dothideomycetes genomes: a test case for predicting lifestyles and emergence of pathogens.</title>
        <authorList>
            <person name="Haridas S."/>
            <person name="Albert R."/>
            <person name="Binder M."/>
            <person name="Bloem J."/>
            <person name="Labutti K."/>
            <person name="Salamov A."/>
            <person name="Andreopoulos B."/>
            <person name="Baker S."/>
            <person name="Barry K."/>
            <person name="Bills G."/>
            <person name="Bluhm B."/>
            <person name="Cannon C."/>
            <person name="Castanera R."/>
            <person name="Culley D."/>
            <person name="Daum C."/>
            <person name="Ezra D."/>
            <person name="Gonzalez J."/>
            <person name="Henrissat B."/>
            <person name="Kuo A."/>
            <person name="Liang C."/>
            <person name="Lipzen A."/>
            <person name="Lutzoni F."/>
            <person name="Magnuson J."/>
            <person name="Mondo S."/>
            <person name="Nolan M."/>
            <person name="Ohm R."/>
            <person name="Pangilinan J."/>
            <person name="Park H.-J."/>
            <person name="Ramirez L."/>
            <person name="Alfaro M."/>
            <person name="Sun H."/>
            <person name="Tritt A."/>
            <person name="Yoshinaga Y."/>
            <person name="Zwiers L.-H."/>
            <person name="Turgeon B."/>
            <person name="Goodwin S."/>
            <person name="Spatafora J."/>
            <person name="Crous P."/>
            <person name="Grigoriev I."/>
        </authorList>
    </citation>
    <scope>NUCLEOTIDE SEQUENCE</scope>
    <source>
        <strain evidence="2">CBS 116435</strain>
    </source>
</reference>